<evidence type="ECO:0000256" key="8">
    <source>
        <dbReference type="PROSITE-ProRule" id="PRU00352"/>
    </source>
</evidence>
<feature type="domain" description="Sema" evidence="10">
    <location>
        <begin position="1"/>
        <end position="505"/>
    </location>
</feature>
<dbReference type="AlphaFoldDB" id="A0A7L3P2Z8"/>
<dbReference type="SUPFAM" id="SSF103575">
    <property type="entry name" value="Plexin repeat"/>
    <property type="match status" value="1"/>
</dbReference>
<feature type="domain" description="Ig-like" evidence="9">
    <location>
        <begin position="565"/>
        <end position="648"/>
    </location>
</feature>
<dbReference type="GO" id="GO:0007411">
    <property type="term" value="P:axon guidance"/>
    <property type="evidence" value="ECO:0007669"/>
    <property type="project" value="TreeGrafter"/>
</dbReference>
<dbReference type="FunFam" id="2.60.40.10:FF:000030">
    <property type="entry name" value="Semaphorin 3F like"/>
    <property type="match status" value="1"/>
</dbReference>
<dbReference type="GO" id="GO:0005886">
    <property type="term" value="C:plasma membrane"/>
    <property type="evidence" value="ECO:0007669"/>
    <property type="project" value="TreeGrafter"/>
</dbReference>
<reference evidence="11 12" key="1">
    <citation type="submission" date="2019-09" db="EMBL/GenBank/DDBJ databases">
        <title>Bird 10,000 Genomes (B10K) Project - Family phase.</title>
        <authorList>
            <person name="Zhang G."/>
        </authorList>
    </citation>
    <scope>NUCLEOTIDE SEQUENCE [LARGE SCALE GENOMIC DNA]</scope>
    <source>
        <strain evidence="11">OUT-0059</strain>
        <tissue evidence="11">Muscle</tissue>
    </source>
</reference>
<comment type="similarity">
    <text evidence="2">Belongs to the semaphorin family.</text>
</comment>
<comment type="subcellular location">
    <subcellularLocation>
        <location evidence="1">Secreted</location>
    </subcellularLocation>
</comment>
<feature type="non-terminal residue" evidence="11">
    <location>
        <position position="1"/>
    </location>
</feature>
<keyword evidence="12" id="KW-1185">Reference proteome</keyword>
<comment type="caution">
    <text evidence="8">Lacks conserved residue(s) required for the propagation of feature annotation.</text>
</comment>
<evidence type="ECO:0000259" key="9">
    <source>
        <dbReference type="PROSITE" id="PS50835"/>
    </source>
</evidence>
<organism evidence="11 12">
    <name type="scientific">Xiphorhynchus elegans</name>
    <name type="common">elegant woodcreeper</name>
    <dbReference type="NCBI Taxonomy" id="269412"/>
    <lineage>
        <taxon>Eukaryota</taxon>
        <taxon>Metazoa</taxon>
        <taxon>Chordata</taxon>
        <taxon>Craniata</taxon>
        <taxon>Vertebrata</taxon>
        <taxon>Euteleostomi</taxon>
        <taxon>Archelosauria</taxon>
        <taxon>Archosauria</taxon>
        <taxon>Dinosauria</taxon>
        <taxon>Saurischia</taxon>
        <taxon>Theropoda</taxon>
        <taxon>Coelurosauria</taxon>
        <taxon>Aves</taxon>
        <taxon>Neognathae</taxon>
        <taxon>Neoaves</taxon>
        <taxon>Telluraves</taxon>
        <taxon>Australaves</taxon>
        <taxon>Passeriformes</taxon>
        <taxon>Dendrocolaptidae</taxon>
        <taxon>Xiphorhynchus</taxon>
    </lineage>
</organism>
<keyword evidence="5" id="KW-1015">Disulfide bond</keyword>
<proteinExistence type="inferred from homology"/>
<dbReference type="InterPro" id="IPR027231">
    <property type="entry name" value="Semaphorin"/>
</dbReference>
<dbReference type="Pfam" id="PF01403">
    <property type="entry name" value="Sema"/>
    <property type="match status" value="1"/>
</dbReference>
<evidence type="ECO:0000256" key="7">
    <source>
        <dbReference type="ARBA" id="ARBA00023319"/>
    </source>
</evidence>
<dbReference type="SMART" id="SM00630">
    <property type="entry name" value="Sema"/>
    <property type="match status" value="1"/>
</dbReference>
<dbReference type="SMART" id="SM00423">
    <property type="entry name" value="PSI"/>
    <property type="match status" value="1"/>
</dbReference>
<evidence type="ECO:0000256" key="5">
    <source>
        <dbReference type="ARBA" id="ARBA00023157"/>
    </source>
</evidence>
<evidence type="ECO:0000313" key="11">
    <source>
        <dbReference type="EMBL" id="NXU83488.1"/>
    </source>
</evidence>
<dbReference type="InterPro" id="IPR015943">
    <property type="entry name" value="WD40/YVTN_repeat-like_dom_sf"/>
</dbReference>
<dbReference type="InterPro" id="IPR007110">
    <property type="entry name" value="Ig-like_dom"/>
</dbReference>
<dbReference type="InterPro" id="IPR036352">
    <property type="entry name" value="Semap_dom_sf"/>
</dbReference>
<keyword evidence="3" id="KW-0964">Secreted</keyword>
<dbReference type="InterPro" id="IPR016201">
    <property type="entry name" value="PSI"/>
</dbReference>
<comment type="caution">
    <text evidence="11">The sequence shown here is derived from an EMBL/GenBank/DDBJ whole genome shotgun (WGS) entry which is preliminary data.</text>
</comment>
<dbReference type="EMBL" id="VZUH01000657">
    <property type="protein sequence ID" value="NXU83488.1"/>
    <property type="molecule type" value="Genomic_DNA"/>
</dbReference>
<accession>A0A7L3P2Z8</accession>
<dbReference type="InterPro" id="IPR013783">
    <property type="entry name" value="Ig-like_fold"/>
</dbReference>
<evidence type="ECO:0000259" key="10">
    <source>
        <dbReference type="PROSITE" id="PS51004"/>
    </source>
</evidence>
<dbReference type="Proteomes" id="UP000551443">
    <property type="component" value="Unassembled WGS sequence"/>
</dbReference>
<dbReference type="GO" id="GO:0030215">
    <property type="term" value="F:semaphorin receptor binding"/>
    <property type="evidence" value="ECO:0007669"/>
    <property type="project" value="InterPro"/>
</dbReference>
<dbReference type="PROSITE" id="PS50835">
    <property type="entry name" value="IG_LIKE"/>
    <property type="match status" value="1"/>
</dbReference>
<evidence type="ECO:0000256" key="6">
    <source>
        <dbReference type="ARBA" id="ARBA00023180"/>
    </source>
</evidence>
<dbReference type="PANTHER" id="PTHR11036">
    <property type="entry name" value="SEMAPHORIN"/>
    <property type="match status" value="1"/>
</dbReference>
<dbReference type="GO" id="GO:0001755">
    <property type="term" value="P:neural crest cell migration"/>
    <property type="evidence" value="ECO:0007669"/>
    <property type="project" value="TreeGrafter"/>
</dbReference>
<dbReference type="PANTHER" id="PTHR11036:SF69">
    <property type="entry name" value="SEMA DOMAIN-CONTAINING PROTEIN"/>
    <property type="match status" value="1"/>
</dbReference>
<gene>
    <name evidence="11" type="primary">Sema3d_0</name>
    <name evidence="11" type="ORF">XIPELE_R12979</name>
</gene>
<dbReference type="SUPFAM" id="SSF48726">
    <property type="entry name" value="Immunoglobulin"/>
    <property type="match status" value="1"/>
</dbReference>
<dbReference type="PROSITE" id="PS51004">
    <property type="entry name" value="SEMA"/>
    <property type="match status" value="1"/>
</dbReference>
<evidence type="ECO:0000313" key="12">
    <source>
        <dbReference type="Proteomes" id="UP000551443"/>
    </source>
</evidence>
<evidence type="ECO:0000256" key="4">
    <source>
        <dbReference type="ARBA" id="ARBA00022729"/>
    </source>
</evidence>
<name>A0A7L3P2Z8_9DEND</name>
<sequence length="661" mass="73628">DLLKSNSSRLLLASGNGMDFQALLVDEDRAWLMVGAKNHVFLLHLDHPSREPEKIFWPAPREQVEHCQLAGKNVETECANFIRLLQPFNRTHVFACGTGSYQPVCAFIQLGTRGKGPGAPTMQLVTHSLESGRGRCPYSPHEPFTGLLVDGELYSGTSSDFMGSSAAFFRTWVHGAEQSYIRTEQNQDHWLHEPAFIGAYAIPDTYNPHDDKVYIFFRETAMEAGQWERRHIHARVARVCKVSHQRPALCGWGRDTESPVGQQGHRQSCASPPWGATGTLRALWGSRDTDSSVLPHSGVFSGSAVCVYSMAAIRAAFSGPFAHKEGFDYRWVEYKGRVPYPRPGTVRGRGALAVGSGAAQPGPNAAPRVTQCPSETYDPLVRSTKDFPDEVISFMRSHQLMWEPVQPRGRQPVLVRVNVPGRLRRLLVHRLDGESRPLDVLFLGTDDGKVLKVGLAGGASRGTEVISLEEISVAKVPSPILDMKLSPKRQELFVSSTHGLLQLSLYRCELYGKTCTDCCLARDPYCTWDGRTCAPHLLTEKRRARCQDMLKSDLLSQCQDTAEGPAAVEKLVFGVEKNSTFLECVARSPQTTLRWLVRHGEEMGPSEVRNNGRFLVLEQGLLIRQLTREDVGTYECQAVERSFSRPLSRYSLRLIGHEAME</sequence>
<dbReference type="InterPro" id="IPR001627">
    <property type="entry name" value="Semap_dom"/>
</dbReference>
<dbReference type="GO" id="GO:0005576">
    <property type="term" value="C:extracellular region"/>
    <property type="evidence" value="ECO:0007669"/>
    <property type="project" value="UniProtKB-SubCell"/>
</dbReference>
<dbReference type="GO" id="GO:0030335">
    <property type="term" value="P:positive regulation of cell migration"/>
    <property type="evidence" value="ECO:0007669"/>
    <property type="project" value="TreeGrafter"/>
</dbReference>
<dbReference type="InterPro" id="IPR036179">
    <property type="entry name" value="Ig-like_dom_sf"/>
</dbReference>
<protein>
    <submittedName>
        <fullName evidence="11">SEM3D protein</fullName>
    </submittedName>
</protein>
<feature type="non-terminal residue" evidence="11">
    <location>
        <position position="661"/>
    </location>
</feature>
<keyword evidence="6" id="KW-0325">Glycoprotein</keyword>
<evidence type="ECO:0000256" key="1">
    <source>
        <dbReference type="ARBA" id="ARBA00004613"/>
    </source>
</evidence>
<dbReference type="Gene3D" id="3.30.1680.10">
    <property type="entry name" value="ligand-binding face of the semaphorins, domain 2"/>
    <property type="match status" value="1"/>
</dbReference>
<evidence type="ECO:0000256" key="3">
    <source>
        <dbReference type="ARBA" id="ARBA00022525"/>
    </source>
</evidence>
<dbReference type="GO" id="GO:0071526">
    <property type="term" value="P:semaphorin-plexin signaling pathway"/>
    <property type="evidence" value="ECO:0007669"/>
    <property type="project" value="TreeGrafter"/>
</dbReference>
<dbReference type="CDD" id="cd05871">
    <property type="entry name" value="Ig_Sema3"/>
    <property type="match status" value="1"/>
</dbReference>
<dbReference type="Gene3D" id="2.60.40.10">
    <property type="entry name" value="Immunoglobulins"/>
    <property type="match status" value="1"/>
</dbReference>
<evidence type="ECO:0000256" key="2">
    <source>
        <dbReference type="ARBA" id="ARBA00009492"/>
    </source>
</evidence>
<dbReference type="GO" id="GO:0045499">
    <property type="term" value="F:chemorepellent activity"/>
    <property type="evidence" value="ECO:0007669"/>
    <property type="project" value="TreeGrafter"/>
</dbReference>
<dbReference type="Gene3D" id="2.130.10.10">
    <property type="entry name" value="YVTN repeat-like/Quinoprotein amine dehydrogenase"/>
    <property type="match status" value="2"/>
</dbReference>
<dbReference type="SUPFAM" id="SSF101912">
    <property type="entry name" value="Sema domain"/>
    <property type="match status" value="1"/>
</dbReference>
<keyword evidence="7" id="KW-0393">Immunoglobulin domain</keyword>
<keyword evidence="4" id="KW-0732">Signal</keyword>